<feature type="compositionally biased region" description="Basic and acidic residues" evidence="8">
    <location>
        <begin position="708"/>
        <end position="723"/>
    </location>
</feature>
<feature type="compositionally biased region" description="Low complexity" evidence="8">
    <location>
        <begin position="361"/>
        <end position="372"/>
    </location>
</feature>
<feature type="compositionally biased region" description="Low complexity" evidence="8">
    <location>
        <begin position="753"/>
        <end position="763"/>
    </location>
</feature>
<evidence type="ECO:0000256" key="4">
    <source>
        <dbReference type="ARBA" id="ARBA00022833"/>
    </source>
</evidence>
<dbReference type="Pfam" id="PF00628">
    <property type="entry name" value="PHD"/>
    <property type="match status" value="1"/>
</dbReference>
<dbReference type="AlphaFoldDB" id="A0A6G1GES6"/>
<dbReference type="Proteomes" id="UP000504638">
    <property type="component" value="Unplaced"/>
</dbReference>
<reference evidence="12" key="2">
    <citation type="submission" date="2020-04" db="EMBL/GenBank/DDBJ databases">
        <authorList>
            <consortium name="NCBI Genome Project"/>
        </authorList>
    </citation>
    <scope>NUCLEOTIDE SEQUENCE</scope>
    <source>
        <strain evidence="12">CBS 781.70</strain>
    </source>
</reference>
<dbReference type="OrthoDB" id="436852at2759"/>
<feature type="compositionally biased region" description="Pro residues" evidence="8">
    <location>
        <begin position="407"/>
        <end position="417"/>
    </location>
</feature>
<accession>A0A6G1GES6</accession>
<reference evidence="12" key="3">
    <citation type="submission" date="2025-04" db="UniProtKB">
        <authorList>
            <consortium name="RefSeq"/>
        </authorList>
    </citation>
    <scope>IDENTIFICATION</scope>
    <source>
        <strain evidence="12">CBS 781.70</strain>
    </source>
</reference>
<sequence length="837" mass="91426">MSFNIAGLLNPAPPGRNVSTAHRHFSSSSSALHEAPGLSRTDSKEPQRSAISNEAAADALTALLMPRPTSSSGHPLHDPLQPPLPQQQPHHNSTSIATHDTFNPPYSPHCPEVHPPPSSVISPIATPLEPNPALDNLPLQRSPTLDQYHHGSRSPEEQNRRVSTLRISQSPKLAPIQNLSNALNGQLHRSEPDPAQAPTHDTDTNRSPNLRDRDRAEIHPSTKLSESEAGEMADTADHQNSAPQTGPSIDVEQSSKPEPDTMENPSDHQHLSANTPNIKTEPSVTPRETSPHQTTEEGPRSSASMAQVDGVMDDMDEETYKTIQAIKNNDLGLRRTAGQRETSAQSPPKETPEPATKKRPTTTAKSIAATKKGTAKKPPPKKRKLSFDGEDEDTRRASATKVAKTTPNPPKAKPPTKPKNDPGSDGDEDGEVYCICRRGDDHSFMLACDNCDEWFHAQCVRLTKSDCDQIDAYICPNCEKDHGLQSTWKPLCRNPVCQRVARVGDDYDARESKYCSDDCAVQFFRDKASLDSDKANHAKRRKANRTDHDANSDPHDTSTERRRGDALRLQDLRSIVDHVGTSSDKFHALGDRDLAMLTPPDSGGVSLPDDELPLLPEERAALRRIEEAKETTRARRAYLNDRSELIQLARENAGRWAEREGLKVKDVCGFDGRLVWDEGRLRRWWEGGGRPGLPGEGASEAVGADGVDDAKKPTDADAEKGKGGELAADTATNDASDPDAKMTGTSSPPPSDLPTDATSPTSPADDDHAAYICTKKRCARHAQWPKLQVQDVRMELSGAADQMRELEAEEREVRERAVVRARVRGHEGARATVGGDA</sequence>
<evidence type="ECO:0000256" key="6">
    <source>
        <dbReference type="PROSITE-ProRule" id="PRU00146"/>
    </source>
</evidence>
<evidence type="ECO:0000256" key="7">
    <source>
        <dbReference type="SAM" id="Coils"/>
    </source>
</evidence>
<feature type="domain" description="PHD-type" evidence="9">
    <location>
        <begin position="431"/>
        <end position="481"/>
    </location>
</feature>
<evidence type="ECO:0000256" key="1">
    <source>
        <dbReference type="ARBA" id="ARBA00004123"/>
    </source>
</evidence>
<feature type="compositionally biased region" description="Polar residues" evidence="8">
    <location>
        <begin position="161"/>
        <end position="184"/>
    </location>
</feature>
<feature type="compositionally biased region" description="Pro residues" evidence="8">
    <location>
        <begin position="105"/>
        <end position="118"/>
    </location>
</feature>
<dbReference type="PROSITE" id="PS50016">
    <property type="entry name" value="ZF_PHD_2"/>
    <property type="match status" value="1"/>
</dbReference>
<organism evidence="10">
    <name type="scientific">Eremomyces bilateralis CBS 781.70</name>
    <dbReference type="NCBI Taxonomy" id="1392243"/>
    <lineage>
        <taxon>Eukaryota</taxon>
        <taxon>Fungi</taxon>
        <taxon>Dikarya</taxon>
        <taxon>Ascomycota</taxon>
        <taxon>Pezizomycotina</taxon>
        <taxon>Dothideomycetes</taxon>
        <taxon>Dothideomycetes incertae sedis</taxon>
        <taxon>Eremomycetales</taxon>
        <taxon>Eremomycetaceae</taxon>
        <taxon>Eremomyces</taxon>
    </lineage>
</organism>
<reference evidence="10 12" key="1">
    <citation type="submission" date="2020-01" db="EMBL/GenBank/DDBJ databases">
        <authorList>
            <consortium name="DOE Joint Genome Institute"/>
            <person name="Haridas S."/>
            <person name="Albert R."/>
            <person name="Binder M."/>
            <person name="Bloem J."/>
            <person name="Labutti K."/>
            <person name="Salamov A."/>
            <person name="Andreopoulos B."/>
            <person name="Baker S.E."/>
            <person name="Barry K."/>
            <person name="Bills G."/>
            <person name="Bluhm B.H."/>
            <person name="Cannon C."/>
            <person name="Castanera R."/>
            <person name="Culley D.E."/>
            <person name="Daum C."/>
            <person name="Ezra D."/>
            <person name="Gonzalez J.B."/>
            <person name="Henrissat B."/>
            <person name="Kuo A."/>
            <person name="Liang C."/>
            <person name="Lipzen A."/>
            <person name="Lutzoni F."/>
            <person name="Magnuson J."/>
            <person name="Mondo S."/>
            <person name="Nolan M."/>
            <person name="Ohm R."/>
            <person name="Pangilinan J."/>
            <person name="Park H.-J."/>
            <person name="Ramirez L."/>
            <person name="Alfaro M."/>
            <person name="Sun H."/>
            <person name="Tritt A."/>
            <person name="Yoshinaga Y."/>
            <person name="Zwiers L.-H."/>
            <person name="Turgeon B.G."/>
            <person name="Goodwin S.B."/>
            <person name="Spatafora J.W."/>
            <person name="Crous P.W."/>
            <person name="Grigoriev I.V."/>
        </authorList>
    </citation>
    <scope>NUCLEOTIDE SEQUENCE</scope>
    <source>
        <strain evidence="10 12">CBS 781.70</strain>
    </source>
</reference>
<dbReference type="GO" id="GO:0008270">
    <property type="term" value="F:zinc ion binding"/>
    <property type="evidence" value="ECO:0007669"/>
    <property type="project" value="UniProtKB-KW"/>
</dbReference>
<proteinExistence type="predicted"/>
<dbReference type="GeneID" id="54422760"/>
<protein>
    <recommendedName>
        <fullName evidence="9">PHD-type domain-containing protein</fullName>
    </recommendedName>
</protein>
<evidence type="ECO:0000256" key="8">
    <source>
        <dbReference type="SAM" id="MobiDB-lite"/>
    </source>
</evidence>
<dbReference type="PROSITE" id="PS01359">
    <property type="entry name" value="ZF_PHD_1"/>
    <property type="match status" value="1"/>
</dbReference>
<feature type="compositionally biased region" description="Polar residues" evidence="8">
    <location>
        <begin position="271"/>
        <end position="293"/>
    </location>
</feature>
<evidence type="ECO:0000313" key="10">
    <source>
        <dbReference type="EMBL" id="KAF1816577.1"/>
    </source>
</evidence>
<name>A0A6G1GES6_9PEZI</name>
<keyword evidence="3 6" id="KW-0863">Zinc-finger</keyword>
<gene>
    <name evidence="10 12" type="ORF">P152DRAFT_492965</name>
</gene>
<feature type="region of interest" description="Disordered" evidence="8">
    <location>
        <begin position="534"/>
        <end position="566"/>
    </location>
</feature>
<evidence type="ECO:0000259" key="9">
    <source>
        <dbReference type="PROSITE" id="PS50016"/>
    </source>
</evidence>
<dbReference type="EMBL" id="ML975150">
    <property type="protein sequence ID" value="KAF1816577.1"/>
    <property type="molecule type" value="Genomic_DNA"/>
</dbReference>
<dbReference type="InterPro" id="IPR001965">
    <property type="entry name" value="Znf_PHD"/>
</dbReference>
<keyword evidence="11" id="KW-1185">Reference proteome</keyword>
<dbReference type="Gene3D" id="3.30.40.10">
    <property type="entry name" value="Zinc/RING finger domain, C3HC4 (zinc finger)"/>
    <property type="match status" value="1"/>
</dbReference>
<keyword evidence="7" id="KW-0175">Coiled coil</keyword>
<dbReference type="InterPro" id="IPR037869">
    <property type="entry name" value="Spp1/CFP1"/>
</dbReference>
<dbReference type="GO" id="GO:0048188">
    <property type="term" value="C:Set1C/COMPASS complex"/>
    <property type="evidence" value="ECO:0007669"/>
    <property type="project" value="InterPro"/>
</dbReference>
<feature type="compositionally biased region" description="Polar residues" evidence="8">
    <location>
        <begin position="92"/>
        <end position="101"/>
    </location>
</feature>
<feature type="region of interest" description="Disordered" evidence="8">
    <location>
        <begin position="1"/>
        <end position="426"/>
    </location>
</feature>
<keyword evidence="5" id="KW-0539">Nucleus</keyword>
<keyword evidence="4" id="KW-0862">Zinc</keyword>
<evidence type="ECO:0000256" key="3">
    <source>
        <dbReference type="ARBA" id="ARBA00022771"/>
    </source>
</evidence>
<dbReference type="PANTHER" id="PTHR46174:SF1">
    <property type="entry name" value="CXXC-TYPE ZINC FINGER PROTEIN 1"/>
    <property type="match status" value="1"/>
</dbReference>
<evidence type="ECO:0000256" key="5">
    <source>
        <dbReference type="ARBA" id="ARBA00023242"/>
    </source>
</evidence>
<feature type="compositionally biased region" description="Basic and acidic residues" evidence="8">
    <location>
        <begin position="200"/>
        <end position="220"/>
    </location>
</feature>
<dbReference type="RefSeq" id="XP_033538208.1">
    <property type="nucleotide sequence ID" value="XM_033682190.1"/>
</dbReference>
<dbReference type="PANTHER" id="PTHR46174">
    <property type="entry name" value="CXXC-TYPE ZINC FINGER PROTEIN 1"/>
    <property type="match status" value="1"/>
</dbReference>
<evidence type="ECO:0000313" key="12">
    <source>
        <dbReference type="RefSeq" id="XP_033538208.1"/>
    </source>
</evidence>
<evidence type="ECO:0000256" key="2">
    <source>
        <dbReference type="ARBA" id="ARBA00022723"/>
    </source>
</evidence>
<evidence type="ECO:0000313" key="11">
    <source>
        <dbReference type="Proteomes" id="UP000504638"/>
    </source>
</evidence>
<feature type="compositionally biased region" description="Basic and acidic residues" evidence="8">
    <location>
        <begin position="147"/>
        <end position="160"/>
    </location>
</feature>
<keyword evidence="2" id="KW-0479">Metal-binding</keyword>
<feature type="region of interest" description="Disordered" evidence="8">
    <location>
        <begin position="688"/>
        <end position="767"/>
    </location>
</feature>
<feature type="compositionally biased region" description="Polar residues" evidence="8">
    <location>
        <begin position="238"/>
        <end position="252"/>
    </location>
</feature>
<dbReference type="GO" id="GO:0045893">
    <property type="term" value="P:positive regulation of DNA-templated transcription"/>
    <property type="evidence" value="ECO:0007669"/>
    <property type="project" value="TreeGrafter"/>
</dbReference>
<feature type="coiled-coil region" evidence="7">
    <location>
        <begin position="789"/>
        <end position="816"/>
    </location>
</feature>
<dbReference type="InterPro" id="IPR019787">
    <property type="entry name" value="Znf_PHD-finger"/>
</dbReference>
<dbReference type="InterPro" id="IPR019786">
    <property type="entry name" value="Zinc_finger_PHD-type_CS"/>
</dbReference>
<feature type="compositionally biased region" description="Basic and acidic residues" evidence="8">
    <location>
        <begin position="253"/>
        <end position="270"/>
    </location>
</feature>
<dbReference type="InterPro" id="IPR011011">
    <property type="entry name" value="Znf_FYVE_PHD"/>
</dbReference>
<dbReference type="SMART" id="SM00249">
    <property type="entry name" value="PHD"/>
    <property type="match status" value="1"/>
</dbReference>
<dbReference type="InterPro" id="IPR013083">
    <property type="entry name" value="Znf_RING/FYVE/PHD"/>
</dbReference>
<comment type="subcellular location">
    <subcellularLocation>
        <location evidence="1">Nucleus</location>
    </subcellularLocation>
</comment>
<feature type="compositionally biased region" description="Basic and acidic residues" evidence="8">
    <location>
        <begin position="544"/>
        <end position="566"/>
    </location>
</feature>
<dbReference type="SUPFAM" id="SSF57903">
    <property type="entry name" value="FYVE/PHD zinc finger"/>
    <property type="match status" value="1"/>
</dbReference>
<feature type="compositionally biased region" description="Basic residues" evidence="8">
    <location>
        <begin position="373"/>
        <end position="384"/>
    </location>
</feature>